<dbReference type="SMART" id="SM00935">
    <property type="entry name" value="OmpH"/>
    <property type="match status" value="1"/>
</dbReference>
<keyword evidence="6" id="KW-1185">Reference proteome</keyword>
<sequence>MKKLLISLAIASAAITGPVAAQTLPPAVIIVVDLDSVFQTSAAGKQALTELKTRADGIQARLQQLRTSFGTEEQTLVSTRPTAAGAAATAWEAKAKDFQTRKTQAEQELAKRDQDLQASRQFVVKQLNDAAQPIISTIMKERGASIALAEGATLQHAAAIDVTTDVIARLDKALPRVVTTAPAK</sequence>
<evidence type="ECO:0000256" key="1">
    <source>
        <dbReference type="ARBA" id="ARBA00009091"/>
    </source>
</evidence>
<evidence type="ECO:0000313" key="6">
    <source>
        <dbReference type="Proteomes" id="UP000481327"/>
    </source>
</evidence>
<dbReference type="RefSeq" id="WP_152576936.1">
    <property type="nucleotide sequence ID" value="NZ_JAATJI010000001.1"/>
</dbReference>
<dbReference type="GO" id="GO:0005829">
    <property type="term" value="C:cytosol"/>
    <property type="evidence" value="ECO:0007669"/>
    <property type="project" value="TreeGrafter"/>
</dbReference>
<dbReference type="SUPFAM" id="SSF111384">
    <property type="entry name" value="OmpH-like"/>
    <property type="match status" value="1"/>
</dbReference>
<dbReference type="Pfam" id="PF03938">
    <property type="entry name" value="OmpH"/>
    <property type="match status" value="1"/>
</dbReference>
<evidence type="ECO:0000256" key="3">
    <source>
        <dbReference type="SAM" id="Coils"/>
    </source>
</evidence>
<accession>A0A7C9GU46</accession>
<dbReference type="Proteomes" id="UP000481327">
    <property type="component" value="Unassembled WGS sequence"/>
</dbReference>
<dbReference type="InterPro" id="IPR005632">
    <property type="entry name" value="Chaperone_Skp"/>
</dbReference>
<dbReference type="PANTHER" id="PTHR35089:SF1">
    <property type="entry name" value="CHAPERONE PROTEIN SKP"/>
    <property type="match status" value="1"/>
</dbReference>
<feature type="chain" id="PRO_5028873442" description="OmpH family outer membrane protein" evidence="4">
    <location>
        <begin position="22"/>
        <end position="184"/>
    </location>
</feature>
<feature type="signal peptide" evidence="4">
    <location>
        <begin position="1"/>
        <end position="21"/>
    </location>
</feature>
<protein>
    <recommendedName>
        <fullName evidence="7">OmpH family outer membrane protein</fullName>
    </recommendedName>
</protein>
<organism evidence="5 6">
    <name type="scientific">Sandarakinorhabdus fusca</name>
    <dbReference type="NCBI Taxonomy" id="1439888"/>
    <lineage>
        <taxon>Bacteria</taxon>
        <taxon>Pseudomonadati</taxon>
        <taxon>Pseudomonadota</taxon>
        <taxon>Alphaproteobacteria</taxon>
        <taxon>Sphingomonadales</taxon>
        <taxon>Sphingosinicellaceae</taxon>
        <taxon>Sandarakinorhabdus</taxon>
    </lineage>
</organism>
<gene>
    <name evidence="5" type="ORF">F3168_04655</name>
</gene>
<keyword evidence="3" id="KW-0175">Coiled coil</keyword>
<dbReference type="EMBL" id="WIOL01000001">
    <property type="protein sequence ID" value="MQT16549.1"/>
    <property type="molecule type" value="Genomic_DNA"/>
</dbReference>
<dbReference type="Gene3D" id="3.30.910.20">
    <property type="entry name" value="Skp domain"/>
    <property type="match status" value="1"/>
</dbReference>
<proteinExistence type="inferred from homology"/>
<feature type="coiled-coil region" evidence="3">
    <location>
        <begin position="48"/>
        <end position="108"/>
    </location>
</feature>
<evidence type="ECO:0000256" key="2">
    <source>
        <dbReference type="ARBA" id="ARBA00022729"/>
    </source>
</evidence>
<comment type="similarity">
    <text evidence="1">Belongs to the Skp family.</text>
</comment>
<evidence type="ECO:0008006" key="7">
    <source>
        <dbReference type="Google" id="ProtNLM"/>
    </source>
</evidence>
<evidence type="ECO:0000256" key="4">
    <source>
        <dbReference type="SAM" id="SignalP"/>
    </source>
</evidence>
<dbReference type="GO" id="GO:0051082">
    <property type="term" value="F:unfolded protein binding"/>
    <property type="evidence" value="ECO:0007669"/>
    <property type="project" value="InterPro"/>
</dbReference>
<reference evidence="5 6" key="1">
    <citation type="submission" date="2019-09" db="EMBL/GenBank/DDBJ databases">
        <title>Polymorphobacter sp. isolated from a lake in China.</title>
        <authorList>
            <person name="Liu Z."/>
        </authorList>
    </citation>
    <scope>NUCLEOTIDE SEQUENCE [LARGE SCALE GENOMIC DNA]</scope>
    <source>
        <strain evidence="5 6">D40P</strain>
    </source>
</reference>
<dbReference type="AlphaFoldDB" id="A0A7C9GU46"/>
<dbReference type="OrthoDB" id="7427936at2"/>
<dbReference type="GO" id="GO:0050821">
    <property type="term" value="P:protein stabilization"/>
    <property type="evidence" value="ECO:0007669"/>
    <property type="project" value="TreeGrafter"/>
</dbReference>
<evidence type="ECO:0000313" key="5">
    <source>
        <dbReference type="EMBL" id="MQT16549.1"/>
    </source>
</evidence>
<keyword evidence="2 4" id="KW-0732">Signal</keyword>
<dbReference type="InterPro" id="IPR024930">
    <property type="entry name" value="Skp_dom_sf"/>
</dbReference>
<name>A0A7C9GU46_9SPHN</name>
<comment type="caution">
    <text evidence="5">The sequence shown here is derived from an EMBL/GenBank/DDBJ whole genome shotgun (WGS) entry which is preliminary data.</text>
</comment>
<dbReference type="PANTHER" id="PTHR35089">
    <property type="entry name" value="CHAPERONE PROTEIN SKP"/>
    <property type="match status" value="1"/>
</dbReference>